<dbReference type="EMBL" id="LIAE01008278">
    <property type="protein sequence ID" value="PAV74782.1"/>
    <property type="molecule type" value="Genomic_DNA"/>
</dbReference>
<reference evidence="4 5" key="1">
    <citation type="journal article" date="2017" name="Curr. Biol.">
        <title>Genome architecture and evolution of a unichromosomal asexual nematode.</title>
        <authorList>
            <person name="Fradin H."/>
            <person name="Zegar C."/>
            <person name="Gutwein M."/>
            <person name="Lucas J."/>
            <person name="Kovtun M."/>
            <person name="Corcoran D."/>
            <person name="Baugh L.R."/>
            <person name="Kiontke K."/>
            <person name="Gunsalus K."/>
            <person name="Fitch D.H."/>
            <person name="Piano F."/>
        </authorList>
    </citation>
    <scope>NUCLEOTIDE SEQUENCE [LARGE SCALE GENOMIC DNA]</scope>
    <source>
        <strain evidence="4">PF1309</strain>
    </source>
</reference>
<protein>
    <recommendedName>
        <fullName evidence="3">SMB domain-containing protein</fullName>
    </recommendedName>
</protein>
<evidence type="ECO:0000313" key="4">
    <source>
        <dbReference type="EMBL" id="PAV74782.1"/>
    </source>
</evidence>
<dbReference type="PANTHER" id="PTHR20920">
    <property type="entry name" value="RPE-SPONDIN"/>
    <property type="match status" value="1"/>
</dbReference>
<organism evidence="4 5">
    <name type="scientific">Diploscapter pachys</name>
    <dbReference type="NCBI Taxonomy" id="2018661"/>
    <lineage>
        <taxon>Eukaryota</taxon>
        <taxon>Metazoa</taxon>
        <taxon>Ecdysozoa</taxon>
        <taxon>Nematoda</taxon>
        <taxon>Chromadorea</taxon>
        <taxon>Rhabditida</taxon>
        <taxon>Rhabditina</taxon>
        <taxon>Rhabditomorpha</taxon>
        <taxon>Rhabditoidea</taxon>
        <taxon>Rhabditidae</taxon>
        <taxon>Diploscapter</taxon>
    </lineage>
</organism>
<dbReference type="InterPro" id="IPR001212">
    <property type="entry name" value="Somatomedin_B_dom"/>
</dbReference>
<keyword evidence="2" id="KW-0732">Signal</keyword>
<dbReference type="Pfam" id="PF01033">
    <property type="entry name" value="Somatomedin_B"/>
    <property type="match status" value="1"/>
</dbReference>
<feature type="signal peptide" evidence="2">
    <location>
        <begin position="1"/>
        <end position="28"/>
    </location>
</feature>
<dbReference type="PROSITE" id="PS50092">
    <property type="entry name" value="TSP1"/>
    <property type="match status" value="1"/>
</dbReference>
<accession>A0A2A2KLM8</accession>
<feature type="chain" id="PRO_5012878120" description="SMB domain-containing protein" evidence="2">
    <location>
        <begin position="29"/>
        <end position="466"/>
    </location>
</feature>
<dbReference type="PROSITE" id="PS00524">
    <property type="entry name" value="SMB_1"/>
    <property type="match status" value="1"/>
</dbReference>
<dbReference type="SUPFAM" id="SSF82895">
    <property type="entry name" value="TSP-1 type 1 repeat"/>
    <property type="match status" value="1"/>
</dbReference>
<name>A0A2A2KLM8_9BILA</name>
<keyword evidence="5" id="KW-1185">Reference proteome</keyword>
<dbReference type="Pfam" id="PF25031">
    <property type="entry name" value="SBSPON_C"/>
    <property type="match status" value="1"/>
</dbReference>
<comment type="caution">
    <text evidence="4">The sequence shown here is derived from an EMBL/GenBank/DDBJ whole genome shotgun (WGS) entry which is preliminary data.</text>
</comment>
<evidence type="ECO:0000259" key="3">
    <source>
        <dbReference type="PROSITE" id="PS00524"/>
    </source>
</evidence>
<dbReference type="InterPro" id="IPR056801">
    <property type="entry name" value="SBSPON_C"/>
</dbReference>
<evidence type="ECO:0000256" key="2">
    <source>
        <dbReference type="SAM" id="SignalP"/>
    </source>
</evidence>
<evidence type="ECO:0000313" key="5">
    <source>
        <dbReference type="Proteomes" id="UP000218231"/>
    </source>
</evidence>
<feature type="domain" description="SMB" evidence="3">
    <location>
        <begin position="242"/>
        <end position="262"/>
    </location>
</feature>
<gene>
    <name evidence="4" type="ORF">WR25_11810</name>
</gene>
<dbReference type="Proteomes" id="UP000218231">
    <property type="component" value="Unassembled WGS sequence"/>
</dbReference>
<dbReference type="InterPro" id="IPR036024">
    <property type="entry name" value="Somatomedin_B-like_dom_sf"/>
</dbReference>
<sequence length="466" mass="52715">MQLQICGFWPVALLLLLATSSSVPPTEAGCAATKMCCRGRNNTCKTIDSGLPFPQFLKEYGGPSKWQPSHIFAEHPTPYYESSGDGYQMVYPDVSQNDHPGKYLKKIQVYDETEHERIGKLILPDIIEMEGSGGEHLYDKYGLEECQLQYQAPGILGPYHSSAEASTTQTSPVQTIKQFIFGRKEPQSEEPEEISRYSTRPKHLLIRYSVLSQHLPLTISTTPIHSTSSPEFVFLEAIPMDCYCDEACIALGDCCSDYTYSCPLKDCRVSSWSHWSGCQPDKGICGIGVRQRVRHVTQQPCGGGRSCPPLKEMSTCFVECPRMRTKNLTEEDITTVALLLDYKFNSTRSKTARNNVYWDLPDVAEKMSKAMYYCVHYQITWLNRNCIQKEWKEKLKAGGVICAECQPEATLHRKNGRCASDLEDGEEGFWKLIGPKSCNGIWIRQTRTDDCRCHVNYPEKNPFLLV</sequence>
<dbReference type="InterPro" id="IPR039942">
    <property type="entry name" value="SBSPO"/>
</dbReference>
<evidence type="ECO:0000256" key="1">
    <source>
        <dbReference type="ARBA" id="ARBA00023157"/>
    </source>
</evidence>
<dbReference type="InterPro" id="IPR036383">
    <property type="entry name" value="TSP1_rpt_sf"/>
</dbReference>
<dbReference type="AlphaFoldDB" id="A0A2A2KLM8"/>
<keyword evidence="1" id="KW-1015">Disulfide bond</keyword>
<dbReference type="STRING" id="2018661.A0A2A2KLM8"/>
<dbReference type="PANTHER" id="PTHR20920:SF5">
    <property type="entry name" value="SMB DOMAIN-CONTAINING PROTEIN"/>
    <property type="match status" value="1"/>
</dbReference>
<dbReference type="Gene3D" id="2.20.100.10">
    <property type="entry name" value="Thrombospondin type-1 (TSP1) repeat"/>
    <property type="match status" value="1"/>
</dbReference>
<dbReference type="SUPFAM" id="SSF90188">
    <property type="entry name" value="Somatomedin B domain"/>
    <property type="match status" value="1"/>
</dbReference>
<proteinExistence type="predicted"/>
<dbReference type="InterPro" id="IPR000884">
    <property type="entry name" value="TSP1_rpt"/>
</dbReference>
<dbReference type="OrthoDB" id="98591at2759"/>